<evidence type="ECO:0000313" key="7">
    <source>
        <dbReference type="Proteomes" id="UP000195667"/>
    </source>
</evidence>
<dbReference type="RefSeq" id="WP_087145202.1">
    <property type="nucleotide sequence ID" value="NZ_FUKI01000169.1"/>
</dbReference>
<proteinExistence type="predicted"/>
<dbReference type="PANTHER" id="PTHR38340:SF1">
    <property type="entry name" value="S-LAYER PROTEIN"/>
    <property type="match status" value="1"/>
</dbReference>
<evidence type="ECO:0000256" key="2">
    <source>
        <dbReference type="ARBA" id="ARBA00022525"/>
    </source>
</evidence>
<dbReference type="GO" id="GO:0005509">
    <property type="term" value="F:calcium ion binding"/>
    <property type="evidence" value="ECO:0007669"/>
    <property type="project" value="InterPro"/>
</dbReference>
<dbReference type="PROSITE" id="PS00330">
    <property type="entry name" value="HEMOLYSIN_CALCIUM"/>
    <property type="match status" value="2"/>
</dbReference>
<reference evidence="7" key="1">
    <citation type="submission" date="2017-02" db="EMBL/GenBank/DDBJ databases">
        <authorList>
            <person name="Daims H."/>
        </authorList>
    </citation>
    <scope>NUCLEOTIDE SEQUENCE [LARGE SCALE GENOMIC DNA]</scope>
</reference>
<feature type="signal peptide" evidence="5">
    <location>
        <begin position="1"/>
        <end position="23"/>
    </location>
</feature>
<keyword evidence="3" id="KW-0106">Calcium</keyword>
<sequence length="275" mass="28524">MKNYQSVLVTAVLALSSVSTTHASTVRIEGNLSNGDNTVFYVGDDPVNGGTTGVNNVTVSYESFELTGKFPDGYYVEDKTGITAGAGCKQQSRTLAICGIGGMPKKVKADLKGGNDIFTPVPYTFSDLSFGLDPIMEVNGGAGDDTLNGNQRNDVLSGGAGKDIINGQLGDDTLLGGDGNDTINGNSGKDTINGQAGDDILNGNENDDVIFGGSGKDNIWGGAGKDKISAESGDDFINSDDKEADNLSCGIGLDRVKIGKDALIDVINRDCEDLF</sequence>
<protein>
    <recommendedName>
        <fullName evidence="8">Hemolysin-type calcium-binding region</fullName>
    </recommendedName>
</protein>
<dbReference type="Gene3D" id="2.150.10.10">
    <property type="entry name" value="Serralysin-like metalloprotease, C-terminal"/>
    <property type="match status" value="2"/>
</dbReference>
<dbReference type="Proteomes" id="UP000195667">
    <property type="component" value="Unassembled WGS sequence"/>
</dbReference>
<keyword evidence="5" id="KW-0732">Signal</keyword>
<dbReference type="EMBL" id="FUKI01000169">
    <property type="protein sequence ID" value="SJM96377.1"/>
    <property type="molecule type" value="Genomic_DNA"/>
</dbReference>
<dbReference type="PRINTS" id="PR00313">
    <property type="entry name" value="CABNDNGRPT"/>
</dbReference>
<feature type="chain" id="PRO_5012481312" description="Hemolysin-type calcium-binding region" evidence="5">
    <location>
        <begin position="24"/>
        <end position="275"/>
    </location>
</feature>
<dbReference type="InterPro" id="IPR050557">
    <property type="entry name" value="RTX_toxin/Mannuronan_C5-epim"/>
</dbReference>
<accession>A0A1R4HJH2</accession>
<evidence type="ECO:0000256" key="4">
    <source>
        <dbReference type="SAM" id="MobiDB-lite"/>
    </source>
</evidence>
<organism evidence="6 7">
    <name type="scientific">Crenothrix polyspora</name>
    <dbReference type="NCBI Taxonomy" id="360316"/>
    <lineage>
        <taxon>Bacteria</taxon>
        <taxon>Pseudomonadati</taxon>
        <taxon>Pseudomonadota</taxon>
        <taxon>Gammaproteobacteria</taxon>
        <taxon>Methylococcales</taxon>
        <taxon>Crenotrichaceae</taxon>
        <taxon>Crenothrix</taxon>
    </lineage>
</organism>
<dbReference type="InterPro" id="IPR018511">
    <property type="entry name" value="Hemolysin-typ_Ca-bd_CS"/>
</dbReference>
<gene>
    <name evidence="6" type="ORF">CRENPOLYSF1_890047</name>
</gene>
<dbReference type="OrthoDB" id="6305173at2"/>
<dbReference type="GO" id="GO:0005576">
    <property type="term" value="C:extracellular region"/>
    <property type="evidence" value="ECO:0007669"/>
    <property type="project" value="UniProtKB-SubCell"/>
</dbReference>
<comment type="subcellular location">
    <subcellularLocation>
        <location evidence="1">Secreted</location>
    </subcellularLocation>
</comment>
<dbReference type="SUPFAM" id="SSF51120">
    <property type="entry name" value="beta-Roll"/>
    <property type="match status" value="1"/>
</dbReference>
<dbReference type="InterPro" id="IPR011049">
    <property type="entry name" value="Serralysin-like_metalloprot_C"/>
</dbReference>
<feature type="compositionally biased region" description="Polar residues" evidence="4">
    <location>
        <begin position="183"/>
        <end position="194"/>
    </location>
</feature>
<name>A0A1R4HJH2_9GAMM</name>
<keyword evidence="2" id="KW-0964">Secreted</keyword>
<dbReference type="InterPro" id="IPR001343">
    <property type="entry name" value="Hemolysn_Ca-bd"/>
</dbReference>
<evidence type="ECO:0000256" key="5">
    <source>
        <dbReference type="SAM" id="SignalP"/>
    </source>
</evidence>
<dbReference type="PANTHER" id="PTHR38340">
    <property type="entry name" value="S-LAYER PROTEIN"/>
    <property type="match status" value="1"/>
</dbReference>
<dbReference type="AlphaFoldDB" id="A0A1R4HJH2"/>
<keyword evidence="7" id="KW-1185">Reference proteome</keyword>
<evidence type="ECO:0000313" key="6">
    <source>
        <dbReference type="EMBL" id="SJM96377.1"/>
    </source>
</evidence>
<evidence type="ECO:0008006" key="8">
    <source>
        <dbReference type="Google" id="ProtNLM"/>
    </source>
</evidence>
<feature type="region of interest" description="Disordered" evidence="4">
    <location>
        <begin position="176"/>
        <end position="199"/>
    </location>
</feature>
<evidence type="ECO:0000256" key="1">
    <source>
        <dbReference type="ARBA" id="ARBA00004613"/>
    </source>
</evidence>
<evidence type="ECO:0000256" key="3">
    <source>
        <dbReference type="ARBA" id="ARBA00022837"/>
    </source>
</evidence>
<dbReference type="Pfam" id="PF00353">
    <property type="entry name" value="HemolysinCabind"/>
    <property type="match status" value="2"/>
</dbReference>